<evidence type="ECO:0000256" key="1">
    <source>
        <dbReference type="SAM" id="MobiDB-lite"/>
    </source>
</evidence>
<comment type="caution">
    <text evidence="2">The sequence shown here is derived from an EMBL/GenBank/DDBJ whole genome shotgun (WGS) entry which is preliminary data.</text>
</comment>
<evidence type="ECO:0000313" key="3">
    <source>
        <dbReference type="Proteomes" id="UP000028725"/>
    </source>
</evidence>
<name>A0A085WHU4_9BACT</name>
<feature type="region of interest" description="Disordered" evidence="1">
    <location>
        <begin position="1"/>
        <end position="62"/>
    </location>
</feature>
<gene>
    <name evidence="2" type="ORF">DB31_8610</name>
</gene>
<protein>
    <submittedName>
        <fullName evidence="2">Uncharacterized protein</fullName>
    </submittedName>
</protein>
<sequence length="62" mass="6211">MGHPIEGLEAFTGGGEELDLGREAGLAASGSDGQEGGQGGMSEEARPHSAQRYQLALGAARA</sequence>
<reference evidence="2 3" key="1">
    <citation type="submission" date="2014-04" db="EMBL/GenBank/DDBJ databases">
        <title>Genome assembly of Hyalangium minutum DSM 14724.</title>
        <authorList>
            <person name="Sharma G."/>
            <person name="Subramanian S."/>
        </authorList>
    </citation>
    <scope>NUCLEOTIDE SEQUENCE [LARGE SCALE GENOMIC DNA]</scope>
    <source>
        <strain evidence="2 3">DSM 14724</strain>
    </source>
</reference>
<organism evidence="2 3">
    <name type="scientific">Hyalangium minutum</name>
    <dbReference type="NCBI Taxonomy" id="394096"/>
    <lineage>
        <taxon>Bacteria</taxon>
        <taxon>Pseudomonadati</taxon>
        <taxon>Myxococcota</taxon>
        <taxon>Myxococcia</taxon>
        <taxon>Myxococcales</taxon>
        <taxon>Cystobacterineae</taxon>
        <taxon>Archangiaceae</taxon>
        <taxon>Hyalangium</taxon>
    </lineage>
</organism>
<dbReference type="Proteomes" id="UP000028725">
    <property type="component" value="Unassembled WGS sequence"/>
</dbReference>
<keyword evidence="3" id="KW-1185">Reference proteome</keyword>
<dbReference type="AlphaFoldDB" id="A0A085WHU4"/>
<accession>A0A085WHU4</accession>
<dbReference type="STRING" id="394096.DB31_8610"/>
<proteinExistence type="predicted"/>
<dbReference type="EMBL" id="JMCB01000008">
    <property type="protein sequence ID" value="KFE67257.1"/>
    <property type="molecule type" value="Genomic_DNA"/>
</dbReference>
<evidence type="ECO:0000313" key="2">
    <source>
        <dbReference type="EMBL" id="KFE67257.1"/>
    </source>
</evidence>